<evidence type="ECO:0008006" key="3">
    <source>
        <dbReference type="Google" id="ProtNLM"/>
    </source>
</evidence>
<gene>
    <name evidence="1" type="ORF">KDAU_08230</name>
</gene>
<sequence>MDTSTDDRQSQVGADTLNVSSSLSRTDALDVSDIKGPRRTDAVALYTQFYTFIKELTQVLEGDLRVKLTIPEGNMGVLAEVCNALIEKLVQFSRWTLYSAEQTISTSHVLLDHAVTHAQVAEHQILQIANVISSLEGTVTSAQRLSSALYLSAANGREQETRLIRKKLIIEEDISQVSKESESNLAEKLLNKEDIEQTEFEIDEIDKKSVQLSSEKSQEESTIDGETITVSRLLIQLVANTQKQFYTLEETSRALSENAGATEVSIGDLYTAVQSLHTSTIQILQMTEHIGELLRIAEDWKRSIEGLRLPEEEQKEAETGWLL</sequence>
<dbReference type="Proteomes" id="UP000287224">
    <property type="component" value="Unassembled WGS sequence"/>
</dbReference>
<protein>
    <recommendedName>
        <fullName evidence="3">HAMP domain-containing protein</fullName>
    </recommendedName>
</protein>
<dbReference type="AlphaFoldDB" id="A0A401Z9E4"/>
<proteinExistence type="predicted"/>
<reference evidence="2" key="1">
    <citation type="submission" date="2018-12" db="EMBL/GenBank/DDBJ databases">
        <title>Tengunoibacter tsumagoiensis gen. nov., sp. nov., Dictyobacter kobayashii sp. nov., D. alpinus sp. nov., and D. joshuensis sp. nov. and description of Dictyobacteraceae fam. nov. within the order Ktedonobacterales isolated from Tengu-no-mugimeshi.</title>
        <authorList>
            <person name="Wang C.M."/>
            <person name="Zheng Y."/>
            <person name="Sakai Y."/>
            <person name="Toyoda A."/>
            <person name="Minakuchi Y."/>
            <person name="Abe K."/>
            <person name="Yokota A."/>
            <person name="Yabe S."/>
        </authorList>
    </citation>
    <scope>NUCLEOTIDE SEQUENCE [LARGE SCALE GENOMIC DNA]</scope>
    <source>
        <strain evidence="2">S-27</strain>
    </source>
</reference>
<accession>A0A401Z9E4</accession>
<name>A0A401Z9E4_9CHLR</name>
<dbReference type="OrthoDB" id="138587at2"/>
<keyword evidence="2" id="KW-1185">Reference proteome</keyword>
<evidence type="ECO:0000313" key="1">
    <source>
        <dbReference type="EMBL" id="GCE03494.1"/>
    </source>
</evidence>
<comment type="caution">
    <text evidence="1">The sequence shown here is derived from an EMBL/GenBank/DDBJ whole genome shotgun (WGS) entry which is preliminary data.</text>
</comment>
<dbReference type="EMBL" id="BIFQ01000001">
    <property type="protein sequence ID" value="GCE03494.1"/>
    <property type="molecule type" value="Genomic_DNA"/>
</dbReference>
<evidence type="ECO:0000313" key="2">
    <source>
        <dbReference type="Proteomes" id="UP000287224"/>
    </source>
</evidence>
<organism evidence="1 2">
    <name type="scientific">Dictyobacter aurantiacus</name>
    <dbReference type="NCBI Taxonomy" id="1936993"/>
    <lineage>
        <taxon>Bacteria</taxon>
        <taxon>Bacillati</taxon>
        <taxon>Chloroflexota</taxon>
        <taxon>Ktedonobacteria</taxon>
        <taxon>Ktedonobacterales</taxon>
        <taxon>Dictyobacteraceae</taxon>
        <taxon>Dictyobacter</taxon>
    </lineage>
</organism>
<dbReference type="RefSeq" id="WP_126594760.1">
    <property type="nucleotide sequence ID" value="NZ_BIFQ01000001.1"/>
</dbReference>